<dbReference type="GO" id="GO:0006777">
    <property type="term" value="P:Mo-molybdopterin cofactor biosynthetic process"/>
    <property type="evidence" value="ECO:0007669"/>
    <property type="project" value="InterPro"/>
</dbReference>
<dbReference type="GO" id="GO:0005525">
    <property type="term" value="F:GTP binding"/>
    <property type="evidence" value="ECO:0007669"/>
    <property type="project" value="InterPro"/>
</dbReference>
<dbReference type="InterPro" id="IPR052539">
    <property type="entry name" value="MGD_biosynthesis_adapter"/>
</dbReference>
<dbReference type="Proteomes" id="UP001220962">
    <property type="component" value="Chromosome"/>
</dbReference>
<feature type="domain" description="Molybdopterin-guanine dinucleotide biosynthesis protein B (MobB)" evidence="1">
    <location>
        <begin position="14"/>
        <end position="139"/>
    </location>
</feature>
<accession>A0AAX3MVX3</accession>
<dbReference type="PANTHER" id="PTHR40072:SF1">
    <property type="entry name" value="MOLYBDOPTERIN-GUANINE DINUCLEOTIDE BIOSYNTHESIS ADAPTER PROTEIN"/>
    <property type="match status" value="1"/>
</dbReference>
<organism evidence="2 3">
    <name type="scientific">Paenibacillus urinalis</name>
    <dbReference type="NCBI Taxonomy" id="521520"/>
    <lineage>
        <taxon>Bacteria</taxon>
        <taxon>Bacillati</taxon>
        <taxon>Bacillota</taxon>
        <taxon>Bacilli</taxon>
        <taxon>Bacillales</taxon>
        <taxon>Paenibacillaceae</taxon>
        <taxon>Paenibacillus</taxon>
    </lineage>
</organism>
<dbReference type="Gene3D" id="3.40.50.300">
    <property type="entry name" value="P-loop containing nucleotide triphosphate hydrolases"/>
    <property type="match status" value="1"/>
</dbReference>
<dbReference type="CDD" id="cd03116">
    <property type="entry name" value="MobB"/>
    <property type="match status" value="1"/>
</dbReference>
<sequence length="175" mass="19925">MNSDDTHRVQSRIWQVIGYKNAGKTTLITRLVQELRERGYKAAVIKHDGHDHFDMDHPNTDSGKYSEAGAEAVAVISDTRHAVIEKRSASLEDIIKRFSAYDYILVEGFKKASYPKLLMVREQEDLALLQLEQVRAVIAVDLEWLDKEQLPESAACYNRDQVTSIANFMLRCGVQ</sequence>
<dbReference type="EMBL" id="CP118101">
    <property type="protein sequence ID" value="WDH81054.1"/>
    <property type="molecule type" value="Genomic_DNA"/>
</dbReference>
<dbReference type="InterPro" id="IPR027417">
    <property type="entry name" value="P-loop_NTPase"/>
</dbReference>
<dbReference type="RefSeq" id="WP_274358802.1">
    <property type="nucleotide sequence ID" value="NZ_CP118101.1"/>
</dbReference>
<protein>
    <submittedName>
        <fullName evidence="2">Molybdopterin-guanine dinucleotide biosynthesis protein B</fullName>
    </submittedName>
</protein>
<dbReference type="SUPFAM" id="SSF52540">
    <property type="entry name" value="P-loop containing nucleoside triphosphate hydrolases"/>
    <property type="match status" value="1"/>
</dbReference>
<proteinExistence type="predicted"/>
<dbReference type="InterPro" id="IPR004435">
    <property type="entry name" value="MobB_dom"/>
</dbReference>
<evidence type="ECO:0000313" key="2">
    <source>
        <dbReference type="EMBL" id="WDH81054.1"/>
    </source>
</evidence>
<dbReference type="NCBIfam" id="TIGR00176">
    <property type="entry name" value="mobB"/>
    <property type="match status" value="1"/>
</dbReference>
<dbReference type="AlphaFoldDB" id="A0AAX3MVX3"/>
<evidence type="ECO:0000313" key="3">
    <source>
        <dbReference type="Proteomes" id="UP001220962"/>
    </source>
</evidence>
<gene>
    <name evidence="2" type="primary">mobB</name>
    <name evidence="2" type="ORF">PUW23_16110</name>
</gene>
<dbReference type="PANTHER" id="PTHR40072">
    <property type="entry name" value="MOLYBDOPTERIN-GUANINE DINUCLEOTIDE BIOSYNTHESIS ADAPTER PROTEIN-RELATED"/>
    <property type="match status" value="1"/>
</dbReference>
<reference evidence="2" key="1">
    <citation type="submission" date="2023-02" db="EMBL/GenBank/DDBJ databases">
        <title>Pathogen: clinical or host-associated sample.</title>
        <authorList>
            <person name="Hergert J."/>
            <person name="Casey R."/>
            <person name="Wagner J."/>
            <person name="Young E.L."/>
            <person name="Oakeson K.F."/>
        </authorList>
    </citation>
    <scope>NUCLEOTIDE SEQUENCE</scope>
    <source>
        <strain evidence="2">2022CK-00830</strain>
    </source>
</reference>
<evidence type="ECO:0000259" key="1">
    <source>
        <dbReference type="Pfam" id="PF03205"/>
    </source>
</evidence>
<dbReference type="Pfam" id="PF03205">
    <property type="entry name" value="MobB"/>
    <property type="match status" value="1"/>
</dbReference>
<name>A0AAX3MVX3_9BACL</name>